<dbReference type="SMART" id="SM00895">
    <property type="entry name" value="FCD"/>
    <property type="match status" value="1"/>
</dbReference>
<dbReference type="SMART" id="SM00345">
    <property type="entry name" value="HTH_GNTR"/>
    <property type="match status" value="1"/>
</dbReference>
<evidence type="ECO:0000313" key="5">
    <source>
        <dbReference type="EMBL" id="ADB50922.1"/>
    </source>
</evidence>
<keyword evidence="2" id="KW-0238">DNA-binding</keyword>
<dbReference type="PROSITE" id="PS50949">
    <property type="entry name" value="HTH_GNTR"/>
    <property type="match status" value="1"/>
</dbReference>
<dbReference type="InterPro" id="IPR000524">
    <property type="entry name" value="Tscrpt_reg_HTH_GntR"/>
</dbReference>
<reference evidence="5 6" key="1">
    <citation type="journal article" date="2010" name="Stand. Genomic Sci.">
        <title>Complete genome sequence of Conexibacter woesei type strain (ID131577).</title>
        <authorList>
            <person name="Pukall R."/>
            <person name="Lapidus A."/>
            <person name="Glavina Del Rio T."/>
            <person name="Copeland A."/>
            <person name="Tice H."/>
            <person name="Cheng J.-F."/>
            <person name="Lucas S."/>
            <person name="Chen F."/>
            <person name="Nolan M."/>
            <person name="Bruce D."/>
            <person name="Goodwin L."/>
            <person name="Pitluck S."/>
            <person name="Mavromatis K."/>
            <person name="Ivanova N."/>
            <person name="Ovchinnikova G."/>
            <person name="Pati A."/>
            <person name="Chen A."/>
            <person name="Palaniappan K."/>
            <person name="Land M."/>
            <person name="Hauser L."/>
            <person name="Chang Y.-J."/>
            <person name="Jeffries C.D."/>
            <person name="Chain P."/>
            <person name="Meincke L."/>
            <person name="Sims D."/>
            <person name="Brettin T."/>
            <person name="Detter J.C."/>
            <person name="Rohde M."/>
            <person name="Goeker M."/>
            <person name="Bristow J."/>
            <person name="Eisen J.A."/>
            <person name="Markowitz V."/>
            <person name="Kyrpides N.C."/>
            <person name="Klenk H.-P."/>
            <person name="Hugenholtz P."/>
        </authorList>
    </citation>
    <scope>NUCLEOTIDE SEQUENCE [LARGE SCALE GENOMIC DNA]</scope>
    <source>
        <strain evidence="6">DSM 14684 / CIP 108061 / JCM 11494 / NBRC 100937 / ID131577</strain>
    </source>
</reference>
<dbReference type="Proteomes" id="UP000008229">
    <property type="component" value="Chromosome"/>
</dbReference>
<dbReference type="InterPro" id="IPR036388">
    <property type="entry name" value="WH-like_DNA-bd_sf"/>
</dbReference>
<evidence type="ECO:0000313" key="6">
    <source>
        <dbReference type="Proteomes" id="UP000008229"/>
    </source>
</evidence>
<dbReference type="EMBL" id="CP001854">
    <property type="protein sequence ID" value="ADB50922.1"/>
    <property type="molecule type" value="Genomic_DNA"/>
</dbReference>
<evidence type="ECO:0000256" key="3">
    <source>
        <dbReference type="ARBA" id="ARBA00023163"/>
    </source>
</evidence>
<dbReference type="KEGG" id="cwo:Cwoe_2500"/>
<dbReference type="STRING" id="469383.Cwoe_2500"/>
<feature type="domain" description="HTH gntR-type" evidence="4">
    <location>
        <begin position="24"/>
        <end position="92"/>
    </location>
</feature>
<gene>
    <name evidence="5" type="ordered locus">Cwoe_2500</name>
</gene>
<dbReference type="SUPFAM" id="SSF46785">
    <property type="entry name" value="Winged helix' DNA-binding domain"/>
    <property type="match status" value="1"/>
</dbReference>
<dbReference type="HOGENOM" id="CLU_017584_9_5_11"/>
<dbReference type="InterPro" id="IPR008920">
    <property type="entry name" value="TF_FadR/GntR_C"/>
</dbReference>
<dbReference type="AlphaFoldDB" id="D3F7R0"/>
<dbReference type="eggNOG" id="COG2186">
    <property type="taxonomic scope" value="Bacteria"/>
</dbReference>
<evidence type="ECO:0000256" key="2">
    <source>
        <dbReference type="ARBA" id="ARBA00023125"/>
    </source>
</evidence>
<accession>D3F7R0</accession>
<dbReference type="SUPFAM" id="SSF48008">
    <property type="entry name" value="GntR ligand-binding domain-like"/>
    <property type="match status" value="1"/>
</dbReference>
<dbReference type="Gene3D" id="1.20.120.530">
    <property type="entry name" value="GntR ligand-binding domain-like"/>
    <property type="match status" value="1"/>
</dbReference>
<dbReference type="RefSeq" id="WP_012933973.1">
    <property type="nucleotide sequence ID" value="NC_013739.1"/>
</dbReference>
<evidence type="ECO:0000256" key="1">
    <source>
        <dbReference type="ARBA" id="ARBA00023015"/>
    </source>
</evidence>
<dbReference type="Pfam" id="PF00392">
    <property type="entry name" value="GntR"/>
    <property type="match status" value="1"/>
</dbReference>
<protein>
    <submittedName>
        <fullName evidence="5">GntR domain protein</fullName>
    </submittedName>
</protein>
<proteinExistence type="predicted"/>
<dbReference type="GO" id="GO:0003700">
    <property type="term" value="F:DNA-binding transcription factor activity"/>
    <property type="evidence" value="ECO:0007669"/>
    <property type="project" value="InterPro"/>
</dbReference>
<dbReference type="GO" id="GO:0003677">
    <property type="term" value="F:DNA binding"/>
    <property type="evidence" value="ECO:0007669"/>
    <property type="project" value="UniProtKB-KW"/>
</dbReference>
<dbReference type="InterPro" id="IPR036390">
    <property type="entry name" value="WH_DNA-bd_sf"/>
</dbReference>
<sequence length="248" mass="27271">METEPKPAGARLLGGASRAARTRLSASDELTQDLIDALKRQGFGPGDRLPSVTALATQFAVAAPTIREALRRLQALGFLDFRHGSGVYVREPLERVIVSNPYSGQLDPDVLLDLIDARLLIEPHLACLAVVRGGAEAVAELERILDLADQSLQGQDETLSDLNLDFHRAIARLSGNKVLGQTMDSLLDLYAAEQMMILQVYDNRERDAREHRAVLTAIRGGRPDLAAEQMREHLTGVRTVVEERLRAH</sequence>
<keyword evidence="6" id="KW-1185">Reference proteome</keyword>
<keyword evidence="1" id="KW-0805">Transcription regulation</keyword>
<keyword evidence="3" id="KW-0804">Transcription</keyword>
<evidence type="ECO:0000259" key="4">
    <source>
        <dbReference type="PROSITE" id="PS50949"/>
    </source>
</evidence>
<reference evidence="6" key="2">
    <citation type="submission" date="2010-01" db="EMBL/GenBank/DDBJ databases">
        <title>The complete genome of Conexibacter woesei DSM 14684.</title>
        <authorList>
            <consortium name="US DOE Joint Genome Institute (JGI-PGF)"/>
            <person name="Lucas S."/>
            <person name="Copeland A."/>
            <person name="Lapidus A."/>
            <person name="Glavina del Rio T."/>
            <person name="Dalin E."/>
            <person name="Tice H."/>
            <person name="Bruce D."/>
            <person name="Goodwin L."/>
            <person name="Pitluck S."/>
            <person name="Kyrpides N."/>
            <person name="Mavromatis K."/>
            <person name="Ivanova N."/>
            <person name="Mikhailova N."/>
            <person name="Chertkov O."/>
            <person name="Brettin T."/>
            <person name="Detter J.C."/>
            <person name="Han C."/>
            <person name="Larimer F."/>
            <person name="Land M."/>
            <person name="Hauser L."/>
            <person name="Markowitz V."/>
            <person name="Cheng J.-F."/>
            <person name="Hugenholtz P."/>
            <person name="Woyke T."/>
            <person name="Wu D."/>
            <person name="Pukall R."/>
            <person name="Steenblock K."/>
            <person name="Schneider S."/>
            <person name="Klenk H.-P."/>
            <person name="Eisen J.A."/>
        </authorList>
    </citation>
    <scope>NUCLEOTIDE SEQUENCE [LARGE SCALE GENOMIC DNA]</scope>
    <source>
        <strain evidence="6">DSM 14684 / CIP 108061 / JCM 11494 / NBRC 100937 / ID131577</strain>
    </source>
</reference>
<dbReference type="Gene3D" id="1.10.10.10">
    <property type="entry name" value="Winged helix-like DNA-binding domain superfamily/Winged helix DNA-binding domain"/>
    <property type="match status" value="1"/>
</dbReference>
<dbReference type="OrthoDB" id="3575876at2"/>
<organism evidence="5 6">
    <name type="scientific">Conexibacter woesei (strain DSM 14684 / CCUG 47730 / CIP 108061 / JCM 11494 / NBRC 100937 / ID131577)</name>
    <dbReference type="NCBI Taxonomy" id="469383"/>
    <lineage>
        <taxon>Bacteria</taxon>
        <taxon>Bacillati</taxon>
        <taxon>Actinomycetota</taxon>
        <taxon>Thermoleophilia</taxon>
        <taxon>Solirubrobacterales</taxon>
        <taxon>Conexibacteraceae</taxon>
        <taxon>Conexibacter</taxon>
    </lineage>
</organism>
<name>D3F7R0_CONWI</name>
<dbReference type="Pfam" id="PF07729">
    <property type="entry name" value="FCD"/>
    <property type="match status" value="1"/>
</dbReference>
<dbReference type="InterPro" id="IPR011711">
    <property type="entry name" value="GntR_C"/>
</dbReference>
<dbReference type="PANTHER" id="PTHR43537:SF5">
    <property type="entry name" value="UXU OPERON TRANSCRIPTIONAL REGULATOR"/>
    <property type="match status" value="1"/>
</dbReference>
<dbReference type="CDD" id="cd07377">
    <property type="entry name" value="WHTH_GntR"/>
    <property type="match status" value="1"/>
</dbReference>
<dbReference type="PANTHER" id="PTHR43537">
    <property type="entry name" value="TRANSCRIPTIONAL REGULATOR, GNTR FAMILY"/>
    <property type="match status" value="1"/>
</dbReference>